<dbReference type="PANTHER" id="PTHR45947:SF15">
    <property type="entry name" value="TEICHURONIC ACID BIOSYNTHESIS GLYCOSYLTRANSFERASE TUAC-RELATED"/>
    <property type="match status" value="1"/>
</dbReference>
<dbReference type="InterPro" id="IPR001296">
    <property type="entry name" value="Glyco_trans_1"/>
</dbReference>
<name>A0ABV1RFX6_9ALTE</name>
<reference evidence="3 4" key="1">
    <citation type="submission" date="2024-06" db="EMBL/GenBank/DDBJ databases">
        <authorList>
            <person name="Chen R.Y."/>
        </authorList>
    </citation>
    <scope>NUCLEOTIDE SEQUENCE [LARGE SCALE GENOMIC DNA]</scope>
    <source>
        <strain evidence="3 4">D2</strain>
    </source>
</reference>
<dbReference type="EMBL" id="JBELOE010000152">
    <property type="protein sequence ID" value="MER2491839.1"/>
    <property type="molecule type" value="Genomic_DNA"/>
</dbReference>
<dbReference type="InterPro" id="IPR028098">
    <property type="entry name" value="Glyco_trans_4-like_N"/>
</dbReference>
<dbReference type="RefSeq" id="WP_350401420.1">
    <property type="nucleotide sequence ID" value="NZ_JBELOE010000152.1"/>
</dbReference>
<dbReference type="Pfam" id="PF13439">
    <property type="entry name" value="Glyco_transf_4"/>
    <property type="match status" value="1"/>
</dbReference>
<comment type="caution">
    <text evidence="3">The sequence shown here is derived from an EMBL/GenBank/DDBJ whole genome shotgun (WGS) entry which is preliminary data.</text>
</comment>
<dbReference type="PANTHER" id="PTHR45947">
    <property type="entry name" value="SULFOQUINOVOSYL TRANSFERASE SQD2"/>
    <property type="match status" value="1"/>
</dbReference>
<evidence type="ECO:0000313" key="4">
    <source>
        <dbReference type="Proteomes" id="UP001467690"/>
    </source>
</evidence>
<dbReference type="Proteomes" id="UP001467690">
    <property type="component" value="Unassembled WGS sequence"/>
</dbReference>
<dbReference type="InterPro" id="IPR050194">
    <property type="entry name" value="Glycosyltransferase_grp1"/>
</dbReference>
<dbReference type="Pfam" id="PF00534">
    <property type="entry name" value="Glycos_transf_1"/>
    <property type="match status" value="1"/>
</dbReference>
<feature type="domain" description="Glycosyl transferase family 1" evidence="1">
    <location>
        <begin position="225"/>
        <end position="382"/>
    </location>
</feature>
<evidence type="ECO:0000259" key="1">
    <source>
        <dbReference type="Pfam" id="PF00534"/>
    </source>
</evidence>
<protein>
    <submittedName>
        <fullName evidence="3">Glycosyltransferase family 4 protein</fullName>
    </submittedName>
</protein>
<organism evidence="3 4">
    <name type="scientific">Catenovulum sediminis</name>
    <dbReference type="NCBI Taxonomy" id="1740262"/>
    <lineage>
        <taxon>Bacteria</taxon>
        <taxon>Pseudomonadati</taxon>
        <taxon>Pseudomonadota</taxon>
        <taxon>Gammaproteobacteria</taxon>
        <taxon>Alteromonadales</taxon>
        <taxon>Alteromonadaceae</taxon>
        <taxon>Catenovulum</taxon>
    </lineage>
</organism>
<evidence type="ECO:0000259" key="2">
    <source>
        <dbReference type="Pfam" id="PF13439"/>
    </source>
</evidence>
<gene>
    <name evidence="3" type="ORF">ABS311_08075</name>
</gene>
<dbReference type="Gene3D" id="3.40.50.2000">
    <property type="entry name" value="Glycogen Phosphorylase B"/>
    <property type="match status" value="2"/>
</dbReference>
<feature type="domain" description="Glycosyltransferase subfamily 4-like N-terminal" evidence="2">
    <location>
        <begin position="74"/>
        <end position="203"/>
    </location>
</feature>
<evidence type="ECO:0000313" key="3">
    <source>
        <dbReference type="EMBL" id="MER2491839.1"/>
    </source>
</evidence>
<accession>A0ABV1RFX6</accession>
<dbReference type="CDD" id="cd03798">
    <property type="entry name" value="GT4_WlbH-like"/>
    <property type="match status" value="1"/>
</dbReference>
<dbReference type="SUPFAM" id="SSF53756">
    <property type="entry name" value="UDP-Glycosyltransferase/glycogen phosphorylase"/>
    <property type="match status" value="1"/>
</dbReference>
<sequence>MSLNIVTISSLYPNAGDFKHGVFVETRLRNLLETHSDVNAIVIAPVPWFPFKHKIFGEYAKYANVPSHEVRHGIHIYHPKYLVIPKIGMLLTPKLMARGIKRQLKAIIDSGFQIDLIDGHYFYPDGVAIAKAASELNIPFTCTARGTDINLIPKMEKPRALIQQVFGQAAHLMAVCSALKDEMQRLGAAEEKTTVLRNGVDLKLFKPSTETQQTQLKQQLEQQLKQQLIGDKKLLLSVGWLIERKGHYLVIEAMRSLENCHLMIAGDGPDKKALEKQVDKLNLKDKVTFLGALPQSALADYYRAADALVLASSREGWANVLLEAMACGTPVVAANIWGTPEVVAAEEAGVLVDREAKSIAQGIEKVLQKSYTRADTRAYAEQFSWLETSNRQYQIFSAIKQSKSES</sequence>
<keyword evidence="4" id="KW-1185">Reference proteome</keyword>
<proteinExistence type="predicted"/>